<evidence type="ECO:0000313" key="3">
    <source>
        <dbReference type="EMBL" id="TWT34607.1"/>
    </source>
</evidence>
<accession>A0A5C5V9Q6</accession>
<keyword evidence="2" id="KW-0732">Signal</keyword>
<keyword evidence="4" id="KW-1185">Reference proteome</keyword>
<evidence type="ECO:0000313" key="4">
    <source>
        <dbReference type="Proteomes" id="UP000318878"/>
    </source>
</evidence>
<dbReference type="EMBL" id="SJPF01000002">
    <property type="protein sequence ID" value="TWT34607.1"/>
    <property type="molecule type" value="Genomic_DNA"/>
</dbReference>
<dbReference type="OrthoDB" id="289467at2"/>
<evidence type="ECO:0000256" key="2">
    <source>
        <dbReference type="SAM" id="SignalP"/>
    </source>
</evidence>
<gene>
    <name evidence="3" type="primary">smc_1</name>
    <name evidence="3" type="ORF">Enr8_20200</name>
</gene>
<comment type="caution">
    <text evidence="3">The sequence shown here is derived from an EMBL/GenBank/DDBJ whole genome shotgun (WGS) entry which is preliminary data.</text>
</comment>
<proteinExistence type="predicted"/>
<dbReference type="Proteomes" id="UP000318878">
    <property type="component" value="Unassembled WGS sequence"/>
</dbReference>
<protein>
    <submittedName>
        <fullName evidence="3">Chromosome partition protein Smc</fullName>
    </submittedName>
</protein>
<reference evidence="3 4" key="1">
    <citation type="submission" date="2019-02" db="EMBL/GenBank/DDBJ databases">
        <title>Deep-cultivation of Planctomycetes and their phenomic and genomic characterization uncovers novel biology.</title>
        <authorList>
            <person name="Wiegand S."/>
            <person name="Jogler M."/>
            <person name="Boedeker C."/>
            <person name="Pinto D."/>
            <person name="Vollmers J."/>
            <person name="Rivas-Marin E."/>
            <person name="Kohn T."/>
            <person name="Peeters S.H."/>
            <person name="Heuer A."/>
            <person name="Rast P."/>
            <person name="Oberbeckmann S."/>
            <person name="Bunk B."/>
            <person name="Jeske O."/>
            <person name="Meyerdierks A."/>
            <person name="Storesund J.E."/>
            <person name="Kallscheuer N."/>
            <person name="Luecker S."/>
            <person name="Lage O.M."/>
            <person name="Pohl T."/>
            <person name="Merkel B.J."/>
            <person name="Hornburger P."/>
            <person name="Mueller R.-W."/>
            <person name="Bruemmer F."/>
            <person name="Labrenz M."/>
            <person name="Spormann A.M."/>
            <person name="Op Den Camp H."/>
            <person name="Overmann J."/>
            <person name="Amann R."/>
            <person name="Jetten M.S.M."/>
            <person name="Mascher T."/>
            <person name="Medema M.H."/>
            <person name="Devos D.P."/>
            <person name="Kaster A.-K."/>
            <person name="Ovreas L."/>
            <person name="Rohde M."/>
            <person name="Galperin M.Y."/>
            <person name="Jogler C."/>
        </authorList>
    </citation>
    <scope>NUCLEOTIDE SEQUENCE [LARGE SCALE GENOMIC DNA]</scope>
    <source>
        <strain evidence="3 4">Enr8</strain>
    </source>
</reference>
<feature type="signal peptide" evidence="2">
    <location>
        <begin position="1"/>
        <end position="23"/>
    </location>
</feature>
<sequence precursor="true">MTTSHYAWLLMGALLFAPGIAVGADAEHEEMHEEHQKDVADHQKWMTQIGKMRIQHKEALAALAMLEAEILAHDAELEEMAEEIRVHAEHIAEHEEELDSHDEDSHDKLEKSHEKLQAEHAAVGKKLTEMEKDHDDLIDGLLKFVKKHLSKFHEHSHD</sequence>
<organism evidence="3 4">
    <name type="scientific">Blastopirellula retiformator</name>
    <dbReference type="NCBI Taxonomy" id="2527970"/>
    <lineage>
        <taxon>Bacteria</taxon>
        <taxon>Pseudomonadati</taxon>
        <taxon>Planctomycetota</taxon>
        <taxon>Planctomycetia</taxon>
        <taxon>Pirellulales</taxon>
        <taxon>Pirellulaceae</taxon>
        <taxon>Blastopirellula</taxon>
    </lineage>
</organism>
<feature type="region of interest" description="Disordered" evidence="1">
    <location>
        <begin position="94"/>
        <end position="116"/>
    </location>
</feature>
<dbReference type="AlphaFoldDB" id="A0A5C5V9Q6"/>
<feature type="compositionally biased region" description="Basic and acidic residues" evidence="1">
    <location>
        <begin position="103"/>
        <end position="116"/>
    </location>
</feature>
<dbReference type="RefSeq" id="WP_146430986.1">
    <property type="nucleotide sequence ID" value="NZ_SJPF01000002.1"/>
</dbReference>
<name>A0A5C5V9Q6_9BACT</name>
<evidence type="ECO:0000256" key="1">
    <source>
        <dbReference type="SAM" id="MobiDB-lite"/>
    </source>
</evidence>
<feature type="chain" id="PRO_5022912555" evidence="2">
    <location>
        <begin position="24"/>
        <end position="158"/>
    </location>
</feature>